<feature type="domain" description="N-acetyltransferase" evidence="3">
    <location>
        <begin position="3"/>
        <end position="157"/>
    </location>
</feature>
<proteinExistence type="predicted"/>
<reference evidence="4 5" key="1">
    <citation type="journal article" date="2013" name="Genome Announc.">
        <title>Genome Sequence of the Obligate Gammaproteobacterial Methanotroph Methylomicrobium album Strain BG8.</title>
        <authorList>
            <person name="Kits K.D."/>
            <person name="Kalyuzhnaya M.G."/>
            <person name="Klotz M.G."/>
            <person name="Jetten M.S."/>
            <person name="Op den Camp H.J."/>
            <person name="Vuilleumier S."/>
            <person name="Bringel F."/>
            <person name="Dispirito A.A."/>
            <person name="Murrell J.C."/>
            <person name="Bruce D."/>
            <person name="Cheng J.F."/>
            <person name="Copeland A."/>
            <person name="Goodwin L."/>
            <person name="Hauser L."/>
            <person name="Lajus A."/>
            <person name="Land M.L."/>
            <person name="Lapidus A."/>
            <person name="Lucas S."/>
            <person name="Medigue C."/>
            <person name="Pitluck S."/>
            <person name="Woyke T."/>
            <person name="Zeytun A."/>
            <person name="Stein L.Y."/>
        </authorList>
    </citation>
    <scope>NUCLEOTIDE SEQUENCE [LARGE SCALE GENOMIC DNA]</scope>
    <source>
        <strain evidence="4 5">BG8</strain>
    </source>
</reference>
<gene>
    <name evidence="4" type="ORF">Metal_3034</name>
</gene>
<sequence>MDPNIYKASLKNLARIRALISKSARILQSPYYKQSEIETALELVSGIEELISAGSFFVAEYQNSFIGCGGWTIDASDAQKAEIRGFFVHPDCARRGVATRLLAACENECLHKGIQTLYLTATLSGEPFYKKCGFSELERFRQGLSNGESFELVKMAKEIQRIEA</sequence>
<dbReference type="HOGENOM" id="CLU_087351_1_0_6"/>
<protein>
    <submittedName>
        <fullName evidence="4">Acetyltransferase, N-acetylglutamate synthase</fullName>
    </submittedName>
</protein>
<dbReference type="InterPro" id="IPR050832">
    <property type="entry name" value="Bact_Acetyltransf"/>
</dbReference>
<accession>H8GN00</accession>
<organism evidence="4 5">
    <name type="scientific">Methylomicrobium album BG8</name>
    <dbReference type="NCBI Taxonomy" id="686340"/>
    <lineage>
        <taxon>Bacteria</taxon>
        <taxon>Pseudomonadati</taxon>
        <taxon>Pseudomonadota</taxon>
        <taxon>Gammaproteobacteria</taxon>
        <taxon>Methylococcales</taxon>
        <taxon>Methylococcaceae</taxon>
        <taxon>Methylomicrobium</taxon>
    </lineage>
</organism>
<dbReference type="GO" id="GO:0016747">
    <property type="term" value="F:acyltransferase activity, transferring groups other than amino-acyl groups"/>
    <property type="evidence" value="ECO:0007669"/>
    <property type="project" value="InterPro"/>
</dbReference>
<evidence type="ECO:0000313" key="4">
    <source>
        <dbReference type="EMBL" id="EIC30714.1"/>
    </source>
</evidence>
<name>H8GN00_METAL</name>
<evidence type="ECO:0000313" key="5">
    <source>
        <dbReference type="Proteomes" id="UP000005090"/>
    </source>
</evidence>
<dbReference type="InterPro" id="IPR000182">
    <property type="entry name" value="GNAT_dom"/>
</dbReference>
<dbReference type="STRING" id="686340.Metal_3034"/>
<dbReference type="Gene3D" id="3.40.630.30">
    <property type="match status" value="1"/>
</dbReference>
<keyword evidence="1 4" id="KW-0808">Transferase</keyword>
<dbReference type="RefSeq" id="WP_005373495.1">
    <property type="nucleotide sequence ID" value="NZ_CM001475.1"/>
</dbReference>
<keyword evidence="5" id="KW-1185">Reference proteome</keyword>
<dbReference type="eggNOG" id="COG3153">
    <property type="taxonomic scope" value="Bacteria"/>
</dbReference>
<evidence type="ECO:0000259" key="3">
    <source>
        <dbReference type="PROSITE" id="PS51186"/>
    </source>
</evidence>
<dbReference type="EMBL" id="CM001475">
    <property type="protein sequence ID" value="EIC30714.1"/>
    <property type="molecule type" value="Genomic_DNA"/>
</dbReference>
<dbReference type="PROSITE" id="PS51186">
    <property type="entry name" value="GNAT"/>
    <property type="match status" value="1"/>
</dbReference>
<dbReference type="PANTHER" id="PTHR43877">
    <property type="entry name" value="AMINOALKYLPHOSPHONATE N-ACETYLTRANSFERASE-RELATED-RELATED"/>
    <property type="match status" value="1"/>
</dbReference>
<evidence type="ECO:0000256" key="2">
    <source>
        <dbReference type="ARBA" id="ARBA00023315"/>
    </source>
</evidence>
<dbReference type="Pfam" id="PF00583">
    <property type="entry name" value="Acetyltransf_1"/>
    <property type="match status" value="1"/>
</dbReference>
<dbReference type="PANTHER" id="PTHR43877:SF1">
    <property type="entry name" value="ACETYLTRANSFERASE"/>
    <property type="match status" value="1"/>
</dbReference>
<dbReference type="InterPro" id="IPR016181">
    <property type="entry name" value="Acyl_CoA_acyltransferase"/>
</dbReference>
<dbReference type="CDD" id="cd04301">
    <property type="entry name" value="NAT_SF"/>
    <property type="match status" value="1"/>
</dbReference>
<evidence type="ECO:0000256" key="1">
    <source>
        <dbReference type="ARBA" id="ARBA00022679"/>
    </source>
</evidence>
<dbReference type="AlphaFoldDB" id="H8GN00"/>
<dbReference type="SUPFAM" id="SSF55729">
    <property type="entry name" value="Acyl-CoA N-acyltransferases (Nat)"/>
    <property type="match status" value="1"/>
</dbReference>
<keyword evidence="2" id="KW-0012">Acyltransferase</keyword>
<dbReference type="Proteomes" id="UP000005090">
    <property type="component" value="Chromosome"/>
</dbReference>